<keyword evidence="2" id="KW-0723">Serine/threonine-protein kinase</keyword>
<feature type="compositionally biased region" description="Low complexity" evidence="10">
    <location>
        <begin position="549"/>
        <end position="567"/>
    </location>
</feature>
<keyword evidence="6 9" id="KW-0067">ATP-binding</keyword>
<dbReference type="EMBL" id="DVMM01000058">
    <property type="protein sequence ID" value="HIU29226.1"/>
    <property type="molecule type" value="Genomic_DNA"/>
</dbReference>
<comment type="catalytic activity">
    <reaction evidence="7">
        <text>L-threonyl-[protein] + ATP = O-phospho-L-threonyl-[protein] + ADP + H(+)</text>
        <dbReference type="Rhea" id="RHEA:46608"/>
        <dbReference type="Rhea" id="RHEA-COMP:11060"/>
        <dbReference type="Rhea" id="RHEA-COMP:11605"/>
        <dbReference type="ChEBI" id="CHEBI:15378"/>
        <dbReference type="ChEBI" id="CHEBI:30013"/>
        <dbReference type="ChEBI" id="CHEBI:30616"/>
        <dbReference type="ChEBI" id="CHEBI:61977"/>
        <dbReference type="ChEBI" id="CHEBI:456216"/>
        <dbReference type="EC" id="2.7.11.1"/>
    </reaction>
</comment>
<dbReference type="GO" id="GO:0005524">
    <property type="term" value="F:ATP binding"/>
    <property type="evidence" value="ECO:0007669"/>
    <property type="project" value="UniProtKB-UniRule"/>
</dbReference>
<dbReference type="SMART" id="SM00220">
    <property type="entry name" value="S_TKc"/>
    <property type="match status" value="1"/>
</dbReference>
<keyword evidence="11" id="KW-0812">Transmembrane</keyword>
<dbReference type="PROSITE" id="PS50011">
    <property type="entry name" value="PROTEIN_KINASE_DOM"/>
    <property type="match status" value="1"/>
</dbReference>
<dbReference type="GO" id="GO:0004674">
    <property type="term" value="F:protein serine/threonine kinase activity"/>
    <property type="evidence" value="ECO:0007669"/>
    <property type="project" value="UniProtKB-KW"/>
</dbReference>
<evidence type="ECO:0000256" key="5">
    <source>
        <dbReference type="ARBA" id="ARBA00022777"/>
    </source>
</evidence>
<feature type="compositionally biased region" description="Low complexity" evidence="10">
    <location>
        <begin position="611"/>
        <end position="626"/>
    </location>
</feature>
<feature type="domain" description="Protein kinase" evidence="12">
    <location>
        <begin position="14"/>
        <end position="279"/>
    </location>
</feature>
<feature type="domain" description="PASTA" evidence="13">
    <location>
        <begin position="432"/>
        <end position="498"/>
    </location>
</feature>
<dbReference type="Gene3D" id="3.30.200.20">
    <property type="entry name" value="Phosphorylase Kinase, domain 1"/>
    <property type="match status" value="1"/>
</dbReference>
<dbReference type="EC" id="2.7.11.1" evidence="1"/>
<dbReference type="CDD" id="cd06577">
    <property type="entry name" value="PASTA_pknB"/>
    <property type="match status" value="2"/>
</dbReference>
<dbReference type="CDD" id="cd14014">
    <property type="entry name" value="STKc_PknB_like"/>
    <property type="match status" value="1"/>
</dbReference>
<protein>
    <recommendedName>
        <fullName evidence="1">non-specific serine/threonine protein kinase</fullName>
        <ecNumber evidence="1">2.7.11.1</ecNumber>
    </recommendedName>
</protein>
<keyword evidence="3" id="KW-0808">Transferase</keyword>
<dbReference type="PROSITE" id="PS51178">
    <property type="entry name" value="PASTA"/>
    <property type="match status" value="2"/>
</dbReference>
<dbReference type="Proteomes" id="UP000824089">
    <property type="component" value="Unassembled WGS sequence"/>
</dbReference>
<evidence type="ECO:0000256" key="3">
    <source>
        <dbReference type="ARBA" id="ARBA00022679"/>
    </source>
</evidence>
<dbReference type="PROSITE" id="PS00108">
    <property type="entry name" value="PROTEIN_KINASE_ST"/>
    <property type="match status" value="1"/>
</dbReference>
<evidence type="ECO:0000256" key="10">
    <source>
        <dbReference type="SAM" id="MobiDB-lite"/>
    </source>
</evidence>
<organism evidence="14 15">
    <name type="scientific">Candidatus Egerieisoma faecipullorum</name>
    <dbReference type="NCBI Taxonomy" id="2840963"/>
    <lineage>
        <taxon>Bacteria</taxon>
        <taxon>Bacillati</taxon>
        <taxon>Bacillota</taxon>
        <taxon>Clostridia</taxon>
        <taxon>Eubacteriales</taxon>
        <taxon>Clostridiaceae</taxon>
        <taxon>Clostridiaceae incertae sedis</taxon>
        <taxon>Candidatus Egerieisoma</taxon>
    </lineage>
</organism>
<dbReference type="InterPro" id="IPR011009">
    <property type="entry name" value="Kinase-like_dom_sf"/>
</dbReference>
<dbReference type="FunFam" id="1.10.510.10:FF:000021">
    <property type="entry name" value="Serine/threonine protein kinase"/>
    <property type="match status" value="1"/>
</dbReference>
<dbReference type="InterPro" id="IPR017441">
    <property type="entry name" value="Protein_kinase_ATP_BS"/>
</dbReference>
<dbReference type="PROSITE" id="PS00107">
    <property type="entry name" value="PROTEIN_KINASE_ATP"/>
    <property type="match status" value="1"/>
</dbReference>
<evidence type="ECO:0000256" key="11">
    <source>
        <dbReference type="SAM" id="Phobius"/>
    </source>
</evidence>
<dbReference type="Pfam" id="PF00069">
    <property type="entry name" value="Pkinase"/>
    <property type="match status" value="1"/>
</dbReference>
<evidence type="ECO:0000256" key="4">
    <source>
        <dbReference type="ARBA" id="ARBA00022741"/>
    </source>
</evidence>
<evidence type="ECO:0000313" key="15">
    <source>
        <dbReference type="Proteomes" id="UP000824089"/>
    </source>
</evidence>
<evidence type="ECO:0000256" key="1">
    <source>
        <dbReference type="ARBA" id="ARBA00012513"/>
    </source>
</evidence>
<reference evidence="14" key="1">
    <citation type="submission" date="2020-10" db="EMBL/GenBank/DDBJ databases">
        <authorList>
            <person name="Gilroy R."/>
        </authorList>
    </citation>
    <scope>NUCLEOTIDE SEQUENCE</scope>
    <source>
        <strain evidence="14">CHK195-4489</strain>
    </source>
</reference>
<evidence type="ECO:0000256" key="2">
    <source>
        <dbReference type="ARBA" id="ARBA00022527"/>
    </source>
</evidence>
<dbReference type="FunFam" id="3.30.200.20:FF:000035">
    <property type="entry name" value="Serine/threonine protein kinase Stk1"/>
    <property type="match status" value="1"/>
</dbReference>
<dbReference type="SUPFAM" id="SSF56112">
    <property type="entry name" value="Protein kinase-like (PK-like)"/>
    <property type="match status" value="1"/>
</dbReference>
<feature type="compositionally biased region" description="Polar residues" evidence="10">
    <location>
        <begin position="584"/>
        <end position="594"/>
    </location>
</feature>
<evidence type="ECO:0000313" key="14">
    <source>
        <dbReference type="EMBL" id="HIU29226.1"/>
    </source>
</evidence>
<dbReference type="NCBIfam" id="NF033483">
    <property type="entry name" value="PknB_PASTA_kin"/>
    <property type="match status" value="1"/>
</dbReference>
<keyword evidence="11" id="KW-0472">Membrane</keyword>
<evidence type="ECO:0000256" key="9">
    <source>
        <dbReference type="PROSITE-ProRule" id="PRU10141"/>
    </source>
</evidence>
<evidence type="ECO:0000256" key="7">
    <source>
        <dbReference type="ARBA" id="ARBA00047899"/>
    </source>
</evidence>
<keyword evidence="4 9" id="KW-0547">Nucleotide-binding</keyword>
<feature type="region of interest" description="Disordered" evidence="10">
    <location>
        <begin position="549"/>
        <end position="637"/>
    </location>
</feature>
<dbReference type="AlphaFoldDB" id="A0A9D1L9U1"/>
<reference evidence="14" key="2">
    <citation type="journal article" date="2021" name="PeerJ">
        <title>Extensive microbial diversity within the chicken gut microbiome revealed by metagenomics and culture.</title>
        <authorList>
            <person name="Gilroy R."/>
            <person name="Ravi A."/>
            <person name="Getino M."/>
            <person name="Pursley I."/>
            <person name="Horton D.L."/>
            <person name="Alikhan N.F."/>
            <person name="Baker D."/>
            <person name="Gharbi K."/>
            <person name="Hall N."/>
            <person name="Watson M."/>
            <person name="Adriaenssens E.M."/>
            <person name="Foster-Nyarko E."/>
            <person name="Jarju S."/>
            <person name="Secka A."/>
            <person name="Antonio M."/>
            <person name="Oren A."/>
            <person name="Chaudhuri R.R."/>
            <person name="La Ragione R."/>
            <person name="Hildebrand F."/>
            <person name="Pallen M.J."/>
        </authorList>
    </citation>
    <scope>NUCLEOTIDE SEQUENCE</scope>
    <source>
        <strain evidence="14">CHK195-4489</strain>
    </source>
</reference>
<dbReference type="PANTHER" id="PTHR43289:SF34">
    <property type="entry name" value="SERINE_THREONINE-PROTEIN KINASE YBDM-RELATED"/>
    <property type="match status" value="1"/>
</dbReference>
<evidence type="ECO:0000256" key="8">
    <source>
        <dbReference type="ARBA" id="ARBA00048679"/>
    </source>
</evidence>
<dbReference type="PANTHER" id="PTHR43289">
    <property type="entry name" value="MITOGEN-ACTIVATED PROTEIN KINASE KINASE KINASE 20-RELATED"/>
    <property type="match status" value="1"/>
</dbReference>
<dbReference type="Pfam" id="PF03793">
    <property type="entry name" value="PASTA"/>
    <property type="match status" value="2"/>
</dbReference>
<dbReference type="InterPro" id="IPR008271">
    <property type="entry name" value="Ser/Thr_kinase_AS"/>
</dbReference>
<evidence type="ECO:0000259" key="12">
    <source>
        <dbReference type="PROSITE" id="PS50011"/>
    </source>
</evidence>
<feature type="domain" description="PASTA" evidence="13">
    <location>
        <begin position="365"/>
        <end position="431"/>
    </location>
</feature>
<keyword evidence="5 14" id="KW-0418">Kinase</keyword>
<feature type="transmembrane region" description="Helical" evidence="11">
    <location>
        <begin position="329"/>
        <end position="351"/>
    </location>
</feature>
<dbReference type="InterPro" id="IPR000719">
    <property type="entry name" value="Prot_kinase_dom"/>
</dbReference>
<name>A0A9D1L9U1_9CLOT</name>
<feature type="binding site" evidence="9">
    <location>
        <position position="43"/>
    </location>
    <ligand>
        <name>ATP</name>
        <dbReference type="ChEBI" id="CHEBI:30616"/>
    </ligand>
</feature>
<dbReference type="Gene3D" id="1.10.510.10">
    <property type="entry name" value="Transferase(Phosphotransferase) domain 1"/>
    <property type="match status" value="1"/>
</dbReference>
<dbReference type="InterPro" id="IPR005543">
    <property type="entry name" value="PASTA_dom"/>
</dbReference>
<evidence type="ECO:0000256" key="6">
    <source>
        <dbReference type="ARBA" id="ARBA00022840"/>
    </source>
</evidence>
<dbReference type="Gene3D" id="3.30.10.20">
    <property type="match status" value="2"/>
</dbReference>
<comment type="caution">
    <text evidence="14">The sequence shown here is derived from an EMBL/GenBank/DDBJ whole genome shotgun (WGS) entry which is preliminary data.</text>
</comment>
<sequence length="757" mass="82903">MSDLTEGYILNNRYEIHEKVGEGGMSFVYRAIDLESGNVVAVKILKKEFCYDEEFIKRFRNEATAAQKLSHPNIVSIYDMGNDDDIQYIVMEYIDGLTLDKLIKAKKKLPWRNTLKITAQILSAVEHAHSHNIIHRDIKPLNIMITEEGVVKLTDFGIARAVSSATKSAASDSAGSVHYLSPEQVRGGFVDERSDIYSIGITMYEMITGSVPYDGDSHVSIALKHIDGKIKPPHEVDPTIPYGVNDLIVLATRKETNKRFQSAGEMYERLLKVMKNPYVSFLVDYENAENEMDMTVPPEEENITLNGESSGVIAEENAGEEKTAMVRNVVLQTITYLTAVIVSILVLIFIVSRHNMVRKNFTNYNITQYKVENYTGMLASTVKEAVESCGIRVEQELVENDEYPAGYVIDQSVQAGEILQEEDSITLSVSAKEGSVIVDDYSGKSFQAVGTELMTQEINVEYKVLNSSKYEDGKIIRTSPGPGSILEKNDTITIYYSSGALYKKVTVPRVIGMTLEDAIKELGKANVNLNVGIVYPSPSALIDEILVTPTPTSTQSPTPAQSSTPTPTASPTPMPETESPAPDTGSSAPATGTASPDGATFDPEHTPSEDSPTATSLPTASSAPTASPTPSPSPTHIYASNTVVAQYPAPGTELMANETVNLFFYDVDKITPRKKMYLEFPSDQITGNACSVRIEAVMTDGNQTAEVVHMAPNVSADQFPLEYEIPMSLNQAPTKVYIYIGEVGGDTKLYKAINVYE</sequence>
<keyword evidence="11" id="KW-1133">Transmembrane helix</keyword>
<gene>
    <name evidence="14" type="primary">pknB</name>
    <name evidence="14" type="ORF">IAD50_02895</name>
</gene>
<proteinExistence type="predicted"/>
<evidence type="ECO:0000259" key="13">
    <source>
        <dbReference type="PROSITE" id="PS51178"/>
    </source>
</evidence>
<dbReference type="SMART" id="SM00740">
    <property type="entry name" value="PASTA"/>
    <property type="match status" value="3"/>
</dbReference>
<accession>A0A9D1L9U1</accession>
<comment type="catalytic activity">
    <reaction evidence="8">
        <text>L-seryl-[protein] + ATP = O-phospho-L-seryl-[protein] + ADP + H(+)</text>
        <dbReference type="Rhea" id="RHEA:17989"/>
        <dbReference type="Rhea" id="RHEA-COMP:9863"/>
        <dbReference type="Rhea" id="RHEA-COMP:11604"/>
        <dbReference type="ChEBI" id="CHEBI:15378"/>
        <dbReference type="ChEBI" id="CHEBI:29999"/>
        <dbReference type="ChEBI" id="CHEBI:30616"/>
        <dbReference type="ChEBI" id="CHEBI:83421"/>
        <dbReference type="ChEBI" id="CHEBI:456216"/>
        <dbReference type="EC" id="2.7.11.1"/>
    </reaction>
</comment>